<dbReference type="EMBL" id="JBBPBM010000140">
    <property type="protein sequence ID" value="KAK8504487.1"/>
    <property type="molecule type" value="Genomic_DNA"/>
</dbReference>
<name>A0ABR2BBM6_9ROSI</name>
<organism evidence="2 3">
    <name type="scientific">Hibiscus sabdariffa</name>
    <name type="common">roselle</name>
    <dbReference type="NCBI Taxonomy" id="183260"/>
    <lineage>
        <taxon>Eukaryota</taxon>
        <taxon>Viridiplantae</taxon>
        <taxon>Streptophyta</taxon>
        <taxon>Embryophyta</taxon>
        <taxon>Tracheophyta</taxon>
        <taxon>Spermatophyta</taxon>
        <taxon>Magnoliopsida</taxon>
        <taxon>eudicotyledons</taxon>
        <taxon>Gunneridae</taxon>
        <taxon>Pentapetalae</taxon>
        <taxon>rosids</taxon>
        <taxon>malvids</taxon>
        <taxon>Malvales</taxon>
        <taxon>Malvaceae</taxon>
        <taxon>Malvoideae</taxon>
        <taxon>Hibiscus</taxon>
    </lineage>
</organism>
<sequence length="107" mass="11895">MYSAQSDVVISKVASINQNGWISDMLGGVSSFPLLDTREQTFLCFVQSREISTDRFKIFYKVVFNSKCLLAISQQSPSAANNEKLKGGSSQGDYNWNAFGDQPLEDK</sequence>
<dbReference type="Proteomes" id="UP001472677">
    <property type="component" value="Unassembled WGS sequence"/>
</dbReference>
<reference evidence="2 3" key="1">
    <citation type="journal article" date="2024" name="G3 (Bethesda)">
        <title>Genome assembly of Hibiscus sabdariffa L. provides insights into metabolisms of medicinal natural products.</title>
        <authorList>
            <person name="Kim T."/>
        </authorList>
    </citation>
    <scope>NUCLEOTIDE SEQUENCE [LARGE SCALE GENOMIC DNA]</scope>
    <source>
        <strain evidence="2">TK-2024</strain>
        <tissue evidence="2">Old leaves</tissue>
    </source>
</reference>
<evidence type="ECO:0000313" key="2">
    <source>
        <dbReference type="EMBL" id="KAK8504487.1"/>
    </source>
</evidence>
<protein>
    <submittedName>
        <fullName evidence="2">Uncharacterized protein</fullName>
    </submittedName>
</protein>
<gene>
    <name evidence="2" type="ORF">V6N12_017767</name>
</gene>
<accession>A0ABR2BBM6</accession>
<feature type="region of interest" description="Disordered" evidence="1">
    <location>
        <begin position="76"/>
        <end position="107"/>
    </location>
</feature>
<comment type="caution">
    <text evidence="2">The sequence shown here is derived from an EMBL/GenBank/DDBJ whole genome shotgun (WGS) entry which is preliminary data.</text>
</comment>
<evidence type="ECO:0000256" key="1">
    <source>
        <dbReference type="SAM" id="MobiDB-lite"/>
    </source>
</evidence>
<evidence type="ECO:0000313" key="3">
    <source>
        <dbReference type="Proteomes" id="UP001472677"/>
    </source>
</evidence>
<keyword evidence="3" id="KW-1185">Reference proteome</keyword>
<proteinExistence type="predicted"/>